<dbReference type="SUPFAM" id="SSF103196">
    <property type="entry name" value="Roadblock/LC7 domain"/>
    <property type="match status" value="1"/>
</dbReference>
<dbReference type="KEGG" id="mfc:BRM9_0298"/>
<evidence type="ECO:0000313" key="5">
    <source>
        <dbReference type="EMBL" id="CEA13356.1"/>
    </source>
</evidence>
<reference evidence="5" key="2">
    <citation type="submission" date="2014-08" db="EMBL/GenBank/DDBJ databases">
        <authorList>
            <person name="Wibberg D."/>
        </authorList>
    </citation>
    <scope>NUCLEOTIDE SEQUENCE</scope>
</reference>
<proteinExistence type="predicted"/>
<dbReference type="Proteomes" id="UP000029661">
    <property type="component" value="Chromosome"/>
</dbReference>
<dbReference type="EMBL" id="CP006933">
    <property type="protein sequence ID" value="AIS31130.1"/>
    <property type="molecule type" value="Genomic_DNA"/>
</dbReference>
<feature type="domain" description="Roadblock/LAMTOR2" evidence="1">
    <location>
        <begin position="8"/>
        <end position="98"/>
    </location>
</feature>
<dbReference type="Pfam" id="PF03259">
    <property type="entry name" value="Robl_LC7"/>
    <property type="match status" value="1"/>
</dbReference>
<protein>
    <submittedName>
        <fullName evidence="2">Roadblock/LC7 domain-containing protein</fullName>
    </submittedName>
    <submittedName>
        <fullName evidence="5">Roadblock/LC7 family protein</fullName>
    </submittedName>
</protein>
<organism evidence="5">
    <name type="scientific">Methanobacterium formicicum</name>
    <dbReference type="NCBI Taxonomy" id="2162"/>
    <lineage>
        <taxon>Archaea</taxon>
        <taxon>Methanobacteriati</taxon>
        <taxon>Methanobacteriota</taxon>
        <taxon>Methanomada group</taxon>
        <taxon>Methanobacteria</taxon>
        <taxon>Methanobacteriales</taxon>
        <taxon>Methanobacteriaceae</taxon>
        <taxon>Methanobacterium</taxon>
    </lineage>
</organism>
<evidence type="ECO:0000313" key="4">
    <source>
        <dbReference type="EMBL" id="CEA13351.1"/>
    </source>
</evidence>
<dbReference type="EMBL" id="JADIIL010000033">
    <property type="protein sequence ID" value="MBF4475474.1"/>
    <property type="molecule type" value="Genomic_DNA"/>
</dbReference>
<dbReference type="EMBL" id="LN515531">
    <property type="protein sequence ID" value="CEA13351.1"/>
    <property type="molecule type" value="Genomic_DNA"/>
</dbReference>
<evidence type="ECO:0000259" key="1">
    <source>
        <dbReference type="SMART" id="SM00960"/>
    </source>
</evidence>
<dbReference type="GeneID" id="82850459"/>
<evidence type="ECO:0000313" key="10">
    <source>
        <dbReference type="Proteomes" id="UP000062768"/>
    </source>
</evidence>
<dbReference type="SMART" id="SM00960">
    <property type="entry name" value="Robl_LC7"/>
    <property type="match status" value="1"/>
</dbReference>
<dbReference type="EMBL" id="CP006933">
    <property type="protein sequence ID" value="AIS31125.1"/>
    <property type="molecule type" value="Genomic_DNA"/>
</dbReference>
<name>A0A090JV45_METFO</name>
<reference evidence="6" key="3">
    <citation type="submission" date="2014-09" db="EMBL/GenBank/DDBJ databases">
        <authorList>
            <person name="Bishop-Lilly K.A."/>
            <person name="Broomall S.M."/>
            <person name="Chain P.S."/>
            <person name="Chertkov O."/>
            <person name="Coyne S.R."/>
            <person name="Daligault H.E."/>
            <person name="Davenport K.W."/>
            <person name="Erkkila T."/>
            <person name="Frey K.G."/>
            <person name="Gibbons H.S."/>
            <person name="Gu W."/>
            <person name="Jaissle J."/>
            <person name="Johnson S.L."/>
            <person name="Koroleva G.I."/>
            <person name="Ladner J.T."/>
            <person name="Lo C.-C."/>
            <person name="Minogue T.D."/>
            <person name="Munk C."/>
            <person name="Palacios G.F."/>
            <person name="Redden C.L."/>
            <person name="Rosenzweig C.N."/>
            <person name="Scholz M.B."/>
            <person name="Teshima H."/>
            <person name="Xu Y."/>
        </authorList>
    </citation>
    <scope>NUCLEOTIDE SEQUENCE</scope>
    <source>
        <strain evidence="6">Mb9</strain>
    </source>
</reference>
<dbReference type="AlphaFoldDB" id="A0A090JV45"/>
<evidence type="ECO:0000313" key="9">
    <source>
        <dbReference type="EMBL" id="MBF4475474.1"/>
    </source>
</evidence>
<dbReference type="OrthoDB" id="68215at2157"/>
<dbReference type="RefSeq" id="WP_048072574.1">
    <property type="nucleotide sequence ID" value="NZ_CALCVY010000018.1"/>
</dbReference>
<evidence type="ECO:0000313" key="6">
    <source>
        <dbReference type="EMBL" id="CEL25708.1"/>
    </source>
</evidence>
<dbReference type="PATRIC" id="fig|2162.10.peg.2161"/>
<dbReference type="KEGG" id="mfi:DSM1535_1011"/>
<evidence type="ECO:0000313" key="3">
    <source>
        <dbReference type="EMBL" id="AIS31130.1"/>
    </source>
</evidence>
<accession>A0A090JV45</accession>
<dbReference type="EMBL" id="LN734822">
    <property type="protein sequence ID" value="CEL25708.1"/>
    <property type="molecule type" value="Genomic_DNA"/>
</dbReference>
<evidence type="ECO:0000313" key="2">
    <source>
        <dbReference type="EMBL" id="AIS31125.1"/>
    </source>
</evidence>
<dbReference type="EMBL" id="LN734822">
    <property type="protein sequence ID" value="CEL25713.1"/>
    <property type="molecule type" value="Genomic_DNA"/>
</dbReference>
<dbReference type="Proteomes" id="UP000606900">
    <property type="component" value="Unassembled WGS sequence"/>
</dbReference>
<reference evidence="2" key="1">
    <citation type="submission" date="2013-12" db="EMBL/GenBank/DDBJ databases">
        <title>The complete genome sequence of Methanobacterium sp. BRM9.</title>
        <authorList>
            <consortium name="Pastoral Greenhouse Gas Research Consortium"/>
            <person name="Kelly W.J."/>
            <person name="Leahy S.C."/>
            <person name="Perry R."/>
            <person name="Li D."/>
            <person name="Altermann E."/>
            <person name="Lambie S.C."/>
            <person name="Attwood G.T."/>
        </authorList>
    </citation>
    <scope>NUCLEOTIDE SEQUENCE [LARGE SCALE GENOMIC DNA]</scope>
    <source>
        <strain evidence="2">BRM9</strain>
    </source>
</reference>
<dbReference type="KEGG" id="mfi:DSM1535_1006"/>
<sequence length="124" mass="12914">MGLREDIGSLLKELLERAPGDVNGVAVLRPDGLMISSALPSGTDEKRVAAMAAAMVGTSQRTCDELERGDLNQVVIDGAIGKAILSYAGKKAVLAALSPGEVNLGLALLELERTALKVKEVMEA</sequence>
<dbReference type="STRING" id="2162.BRM9_0298"/>
<dbReference type="EMBL" id="LN515531">
    <property type="protein sequence ID" value="CEA13356.1"/>
    <property type="molecule type" value="Genomic_DNA"/>
</dbReference>
<dbReference type="Gene3D" id="3.30.450.30">
    <property type="entry name" value="Dynein light chain 2a, cytoplasmic"/>
    <property type="match status" value="1"/>
</dbReference>
<dbReference type="InterPro" id="IPR004942">
    <property type="entry name" value="Roadblock/LAMTOR2_dom"/>
</dbReference>
<dbReference type="EMBL" id="JADIIL010000033">
    <property type="protein sequence ID" value="MBF4475469.1"/>
    <property type="molecule type" value="Genomic_DNA"/>
</dbReference>
<gene>
    <name evidence="2" type="ORF">BRM9_0298</name>
    <name evidence="3" type="ORF">BRM9_0303</name>
    <name evidence="4" type="ORF">DSM1535_1006</name>
    <name evidence="5" type="ORF">DSM1535_1011</name>
    <name evidence="8" type="ORF">ISP06_08385</name>
    <name evidence="9" type="ORF">ISP06_08410</name>
    <name evidence="6" type="ORF">MB9_2089</name>
    <name evidence="7" type="ORF">MB9_2094</name>
</gene>
<reference evidence="8" key="4">
    <citation type="submission" date="2020-10" db="EMBL/GenBank/DDBJ databases">
        <title>Dehalococcoides mccartyi of a TCE/Cr reducing biochatode.</title>
        <authorList>
            <person name="Matturro B."/>
        </authorList>
    </citation>
    <scope>NUCLEOTIDE SEQUENCE</scope>
    <source>
        <strain evidence="8">Bin2</strain>
    </source>
</reference>
<dbReference type="KEGG" id="mfc:BRM9_0303"/>
<keyword evidence="10" id="KW-1185">Reference proteome</keyword>
<evidence type="ECO:0000313" key="7">
    <source>
        <dbReference type="EMBL" id="CEL25713.1"/>
    </source>
</evidence>
<dbReference type="Proteomes" id="UP000062768">
    <property type="component" value="Chromosome I"/>
</dbReference>
<evidence type="ECO:0000313" key="8">
    <source>
        <dbReference type="EMBL" id="MBF4475469.1"/>
    </source>
</evidence>